<feature type="chain" id="PRO_5047527866" evidence="1">
    <location>
        <begin position="21"/>
        <end position="464"/>
    </location>
</feature>
<protein>
    <submittedName>
        <fullName evidence="2">Uncharacterized protein</fullName>
    </submittedName>
</protein>
<feature type="signal peptide" evidence="1">
    <location>
        <begin position="1"/>
        <end position="20"/>
    </location>
</feature>
<keyword evidence="1" id="KW-0732">Signal</keyword>
<proteinExistence type="predicted"/>
<accession>A0ABS7S4P3</accession>
<dbReference type="EMBL" id="JAGSHT010000002">
    <property type="protein sequence ID" value="MBZ2194878.1"/>
    <property type="molecule type" value="Genomic_DNA"/>
</dbReference>
<evidence type="ECO:0000256" key="1">
    <source>
        <dbReference type="SAM" id="SignalP"/>
    </source>
</evidence>
<reference evidence="2 3" key="1">
    <citation type="submission" date="2021-04" db="EMBL/GenBank/DDBJ databases">
        <title>Ruania sp. nov., isolated from sandy soil of mangrove forest.</title>
        <authorList>
            <person name="Ge X."/>
            <person name="Huang R."/>
            <person name="Liu W."/>
        </authorList>
    </citation>
    <scope>NUCLEOTIDE SEQUENCE [LARGE SCALE GENOMIC DNA]</scope>
    <source>
        <strain evidence="2 3">N2-46</strain>
    </source>
</reference>
<comment type="caution">
    <text evidence="2">The sequence shown here is derived from an EMBL/GenBank/DDBJ whole genome shotgun (WGS) entry which is preliminary data.</text>
</comment>
<evidence type="ECO:0000313" key="2">
    <source>
        <dbReference type="EMBL" id="MBZ2194878.1"/>
    </source>
</evidence>
<sequence>MAPRPATRRAVASVVLAAVAAGGLTGCDAFLGISDSYHDTVEWLEDQSILISVVRITEYEHDFETQGEVRGELDPAATPAEIEAFAIEAVQFLDTQSRSVIDVYLGHGEINFAVEDVESTRQAIPIWQQVEELPGVRGALVSGDSVTTRGLRADIRTVVEGLQSLDVGYRAQALTDDAAFETDVIPGAYAGRIDERVVGTVLAERDCTPATGVLPIALDLVEGGAGGILDLCRYWQLNYLSPIGEAAIALRARLDEAGITDLPVSMSMVRLVEYDTRERTATVTPGSADGLGILLAIDASTEFGEDASFTLDENRDLTLSAYDDPTSLLADLVLGSPASVAVGIVTLSGEDFSVTAPADQLQAFQDEAQSLDAAAPVFHYFNYAPATLGMSLPDDPIDSTPEAVVRAAAGALFDSGAWRDRQVTIDWSGDELEIDSGDAAALEGGAANSEQLTWFRDEWVGLNS</sequence>
<dbReference type="RefSeq" id="WP_223402222.1">
    <property type="nucleotide sequence ID" value="NZ_JAGSHT010000002.1"/>
</dbReference>
<keyword evidence="3" id="KW-1185">Reference proteome</keyword>
<gene>
    <name evidence="2" type="ORF">KCQ71_01835</name>
</gene>
<organism evidence="2 3">
    <name type="scientific">Occultella gossypii</name>
    <dbReference type="NCBI Taxonomy" id="2800820"/>
    <lineage>
        <taxon>Bacteria</taxon>
        <taxon>Bacillati</taxon>
        <taxon>Actinomycetota</taxon>
        <taxon>Actinomycetes</taxon>
        <taxon>Micrococcales</taxon>
        <taxon>Ruaniaceae</taxon>
        <taxon>Occultella</taxon>
    </lineage>
</organism>
<evidence type="ECO:0000313" key="3">
    <source>
        <dbReference type="Proteomes" id="UP000826651"/>
    </source>
</evidence>
<dbReference type="PROSITE" id="PS51257">
    <property type="entry name" value="PROKAR_LIPOPROTEIN"/>
    <property type="match status" value="1"/>
</dbReference>
<dbReference type="Proteomes" id="UP000826651">
    <property type="component" value="Unassembled WGS sequence"/>
</dbReference>
<name>A0ABS7S4P3_9MICO</name>